<sequence length="111" mass="11956">MAKAELGAKRRCLSCGVAFFDLNRDPIACPKCAAIFQVVELPRSAPRGKGPYRPMQSDARVPAEDASSDETASAETDDAETEADADDAETDDSVPPPLEEDDEIEEIDDLI</sequence>
<organism evidence="2 3">
    <name type="scientific">Methylosinus trichosporium (strain ATCC 35070 / NCIMB 11131 / UNIQEM 75 / OB3b)</name>
    <dbReference type="NCBI Taxonomy" id="595536"/>
    <lineage>
        <taxon>Bacteria</taxon>
        <taxon>Pseudomonadati</taxon>
        <taxon>Pseudomonadota</taxon>
        <taxon>Alphaproteobacteria</taxon>
        <taxon>Hyphomicrobiales</taxon>
        <taxon>Methylocystaceae</taxon>
        <taxon>Methylosinus</taxon>
    </lineage>
</organism>
<dbReference type="EMBL" id="CP023737">
    <property type="protein sequence ID" value="ATQ70464.1"/>
    <property type="molecule type" value="Genomic_DNA"/>
</dbReference>
<keyword evidence="3" id="KW-1185">Reference proteome</keyword>
<dbReference type="STRING" id="595536.GCA_000178815_01647"/>
<dbReference type="InterPro" id="IPR012644">
    <property type="entry name" value="CHP02300_FYDLN_acid"/>
</dbReference>
<dbReference type="KEGG" id="mtw:CQW49_17660"/>
<evidence type="ECO:0000256" key="1">
    <source>
        <dbReference type="SAM" id="MobiDB-lite"/>
    </source>
</evidence>
<dbReference type="AlphaFoldDB" id="A0A2D2D680"/>
<dbReference type="NCBIfam" id="TIGR02300">
    <property type="entry name" value="FYDLN_acid"/>
    <property type="match status" value="1"/>
</dbReference>
<feature type="region of interest" description="Disordered" evidence="1">
    <location>
        <begin position="43"/>
        <end position="111"/>
    </location>
</feature>
<feature type="compositionally biased region" description="Acidic residues" evidence="1">
    <location>
        <begin position="75"/>
        <end position="111"/>
    </location>
</feature>
<dbReference type="Proteomes" id="UP000230709">
    <property type="component" value="Chromosome"/>
</dbReference>
<reference evidence="3" key="1">
    <citation type="submission" date="2017-10" db="EMBL/GenBank/DDBJ databases">
        <title>Completed PacBio SMRT sequence of Methylosinus trichosporium OB3b reveals presence of a third large plasmid.</title>
        <authorList>
            <person name="Charles T.C."/>
            <person name="Lynch M.D.J."/>
            <person name="Heil J.R."/>
            <person name="Cheng J."/>
        </authorList>
    </citation>
    <scope>NUCLEOTIDE SEQUENCE [LARGE SCALE GENOMIC DNA]</scope>
    <source>
        <strain evidence="3">OB3b</strain>
    </source>
</reference>
<protein>
    <submittedName>
        <fullName evidence="2">TIGR02300 family protein</fullName>
    </submittedName>
</protein>
<proteinExistence type="predicted"/>
<evidence type="ECO:0000313" key="3">
    <source>
        <dbReference type="Proteomes" id="UP000230709"/>
    </source>
</evidence>
<evidence type="ECO:0000313" key="2">
    <source>
        <dbReference type="EMBL" id="ATQ70464.1"/>
    </source>
</evidence>
<accession>A0A2D2D680</accession>
<gene>
    <name evidence="2" type="ORF">CQW49_17660</name>
</gene>
<dbReference type="Pfam" id="PF09538">
    <property type="entry name" value="FYDLN_acid"/>
    <property type="match status" value="1"/>
</dbReference>
<name>A0A2D2D680_METT3</name>